<reference evidence="3" key="2">
    <citation type="submission" date="2020-09" db="EMBL/GenBank/DDBJ databases">
        <authorList>
            <person name="Sun Q."/>
            <person name="Ohkuma M."/>
        </authorList>
    </citation>
    <scope>NUCLEOTIDE SEQUENCE</scope>
    <source>
        <strain evidence="3">JCM 17251</strain>
    </source>
</reference>
<keyword evidence="4" id="KW-1185">Reference proteome</keyword>
<dbReference type="InterPro" id="IPR054174">
    <property type="entry name" value="Alpha-amylase-like_C"/>
</dbReference>
<organism evidence="3 4">
    <name type="scientific">Oceanobacillus indicireducens</name>
    <dbReference type="NCBI Taxonomy" id="1004261"/>
    <lineage>
        <taxon>Bacteria</taxon>
        <taxon>Bacillati</taxon>
        <taxon>Bacillota</taxon>
        <taxon>Bacilli</taxon>
        <taxon>Bacillales</taxon>
        <taxon>Bacillaceae</taxon>
        <taxon>Oceanobacillus</taxon>
    </lineage>
</organism>
<evidence type="ECO:0000313" key="4">
    <source>
        <dbReference type="Proteomes" id="UP000624041"/>
    </source>
</evidence>
<keyword evidence="1" id="KW-0812">Transmembrane</keyword>
<name>A0A917XZF3_9BACI</name>
<gene>
    <name evidence="3" type="ORF">GCM10007971_24490</name>
</gene>
<evidence type="ECO:0000256" key="1">
    <source>
        <dbReference type="SAM" id="Phobius"/>
    </source>
</evidence>
<proteinExistence type="predicted"/>
<dbReference type="Gene3D" id="3.20.20.80">
    <property type="entry name" value="Glycosidases"/>
    <property type="match status" value="1"/>
</dbReference>
<dbReference type="SMART" id="SM00642">
    <property type="entry name" value="Aamy"/>
    <property type="match status" value="1"/>
</dbReference>
<keyword evidence="1" id="KW-0472">Membrane</keyword>
<keyword evidence="1" id="KW-1133">Transmembrane helix</keyword>
<comment type="caution">
    <text evidence="3">The sequence shown here is derived from an EMBL/GenBank/DDBJ whole genome shotgun (WGS) entry which is preliminary data.</text>
</comment>
<dbReference type="Pfam" id="PF00128">
    <property type="entry name" value="Alpha-amylase"/>
    <property type="match status" value="2"/>
</dbReference>
<dbReference type="InterPro" id="IPR017853">
    <property type="entry name" value="GH"/>
</dbReference>
<dbReference type="PANTHER" id="PTHR10357">
    <property type="entry name" value="ALPHA-AMYLASE FAMILY MEMBER"/>
    <property type="match status" value="1"/>
</dbReference>
<dbReference type="Gene3D" id="2.60.40.1180">
    <property type="entry name" value="Golgi alpha-mannosidase II"/>
    <property type="match status" value="1"/>
</dbReference>
<dbReference type="InterPro" id="IPR006047">
    <property type="entry name" value="GH13_cat_dom"/>
</dbReference>
<reference evidence="3" key="1">
    <citation type="journal article" date="2014" name="Int. J. Syst. Evol. Microbiol.">
        <title>Complete genome sequence of Corynebacterium casei LMG S-19264T (=DSM 44701T), isolated from a smear-ripened cheese.</title>
        <authorList>
            <consortium name="US DOE Joint Genome Institute (JGI-PGF)"/>
            <person name="Walter F."/>
            <person name="Albersmeier A."/>
            <person name="Kalinowski J."/>
            <person name="Ruckert C."/>
        </authorList>
    </citation>
    <scope>NUCLEOTIDE SEQUENCE</scope>
    <source>
        <strain evidence="3">JCM 17251</strain>
    </source>
</reference>
<feature type="transmembrane region" description="Helical" evidence="1">
    <location>
        <begin position="466"/>
        <end position="486"/>
    </location>
</feature>
<dbReference type="Pfam" id="PF22026">
    <property type="entry name" value="Alpha-amylase_C_2"/>
    <property type="match status" value="1"/>
</dbReference>
<dbReference type="GO" id="GO:0005975">
    <property type="term" value="P:carbohydrate metabolic process"/>
    <property type="evidence" value="ECO:0007669"/>
    <property type="project" value="InterPro"/>
</dbReference>
<dbReference type="SUPFAM" id="SSF51011">
    <property type="entry name" value="Glycosyl hydrolase domain"/>
    <property type="match status" value="1"/>
</dbReference>
<dbReference type="Proteomes" id="UP000624041">
    <property type="component" value="Unassembled WGS sequence"/>
</dbReference>
<dbReference type="InterPro" id="IPR013780">
    <property type="entry name" value="Glyco_hydro_b"/>
</dbReference>
<evidence type="ECO:0000259" key="2">
    <source>
        <dbReference type="SMART" id="SM00642"/>
    </source>
</evidence>
<dbReference type="EMBL" id="BMOS01000017">
    <property type="protein sequence ID" value="GGN60438.1"/>
    <property type="molecule type" value="Genomic_DNA"/>
</dbReference>
<accession>A0A917XZF3</accession>
<evidence type="ECO:0000313" key="3">
    <source>
        <dbReference type="EMBL" id="GGN60438.1"/>
    </source>
</evidence>
<protein>
    <recommendedName>
        <fullName evidence="2">Glycosyl hydrolase family 13 catalytic domain-containing protein</fullName>
    </recommendedName>
</protein>
<dbReference type="RefSeq" id="WP_188857769.1">
    <property type="nucleotide sequence ID" value="NZ_BMOS01000017.1"/>
</dbReference>
<dbReference type="AlphaFoldDB" id="A0A917XZF3"/>
<dbReference type="SUPFAM" id="SSF51445">
    <property type="entry name" value="(Trans)glycosidases"/>
    <property type="match status" value="1"/>
</dbReference>
<feature type="domain" description="Glycosyl hydrolase family 13 catalytic" evidence="2">
    <location>
        <begin position="36"/>
        <end position="371"/>
    </location>
</feature>
<sequence>MRKKLVIGLTILFSFFIYVLPVAAEDRQIEDEIMYEIIVDRYNNGDFSNDIAVDVDDPAAYHGGDLIGIMDRLENLAQIGVTTIVLSPIMANMDDGFHGYWVEDFTEIDPQFGTFEELEQLVEAAHEQDIKVVLEFVTNYIPEDHSIALDPQRADWILTEEVTGPDWAERVVQFDQDNPDVQEYLIDAASFWLDETKIDGLSLHAVDQSSIDFLNRLTTELKESHPNKYLLGDILDEEADIAEIMEHTSLDAIDNYQIGQMISDIFSMPDQSPVEIYEIQKEMSDFQSILIVDDKYSKRFSQKFSENGRNIVTAWQLALTYMYTTPGTPLILQGTEVGMYGETAEDSQRLVPLNSGDQDLMEFHERISSLRTEFPSLRHGDFELIDERDSYAVFKRTYEGETMYIGINNGSESSYIDVTDVGPDMLFRGYLADNLARQNPEDNYRIGIPRESVEVYQLMDDVGLNWTLIIMVATILLGFVFVVVYLSKKQKEQERKEADQGIQK</sequence>